<gene>
    <name evidence="2" type="ORF">AU255_18490</name>
</gene>
<comment type="caution">
    <text evidence="2">The sequence shown here is derived from an EMBL/GenBank/DDBJ whole genome shotgun (WGS) entry which is preliminary data.</text>
</comment>
<sequence>MNPLTKRVFIKYAALTGLVAITSISSVMAVALLSDTTVAESEQAQSKAKSVQYLFVQTAHAITSKDNQLTLHGIGPATLFFSDRPERITGHVDTEGWVKSWSVGKDSFAANPPNATISILGNDSVDDVVVELTNPQLVGSKLTYTVKVLEGNLPASGGIASLFIDIIGMPMTPLSYRGVERRAVYRRAVWR</sequence>
<proteinExistence type="predicted"/>
<keyword evidence="1" id="KW-0732">Signal</keyword>
<evidence type="ECO:0000313" key="3">
    <source>
        <dbReference type="Proteomes" id="UP000191980"/>
    </source>
</evidence>
<name>A0A1V8M153_9GAMM</name>
<dbReference type="Proteomes" id="UP000191980">
    <property type="component" value="Unassembled WGS sequence"/>
</dbReference>
<dbReference type="RefSeq" id="WP_080524402.1">
    <property type="nucleotide sequence ID" value="NZ_LPUF01000005.1"/>
</dbReference>
<keyword evidence="3" id="KW-1185">Reference proteome</keyword>
<accession>A0A1V8M153</accession>
<dbReference type="AlphaFoldDB" id="A0A1V8M153"/>
<dbReference type="EMBL" id="LPUF01000005">
    <property type="protein sequence ID" value="OQK15153.1"/>
    <property type="molecule type" value="Genomic_DNA"/>
</dbReference>
<feature type="signal peptide" evidence="1">
    <location>
        <begin position="1"/>
        <end position="29"/>
    </location>
</feature>
<evidence type="ECO:0000313" key="2">
    <source>
        <dbReference type="EMBL" id="OQK15153.1"/>
    </source>
</evidence>
<evidence type="ECO:0000256" key="1">
    <source>
        <dbReference type="SAM" id="SignalP"/>
    </source>
</evidence>
<dbReference type="STRING" id="1420851.AU255_18490"/>
<organism evidence="2 3">
    <name type="scientific">Methyloprofundus sedimenti</name>
    <dbReference type="NCBI Taxonomy" id="1420851"/>
    <lineage>
        <taxon>Bacteria</taxon>
        <taxon>Pseudomonadati</taxon>
        <taxon>Pseudomonadota</taxon>
        <taxon>Gammaproteobacteria</taxon>
        <taxon>Methylococcales</taxon>
        <taxon>Methylococcaceae</taxon>
        <taxon>Methyloprofundus</taxon>
    </lineage>
</organism>
<reference evidence="2 3" key="1">
    <citation type="submission" date="2015-12" db="EMBL/GenBank/DDBJ databases">
        <authorList>
            <person name="Shamseldin A."/>
            <person name="Moawad H."/>
            <person name="Abd El-Rahim W.M."/>
            <person name="Sadowsky M.J."/>
        </authorList>
    </citation>
    <scope>NUCLEOTIDE SEQUENCE [LARGE SCALE GENOMIC DNA]</scope>
    <source>
        <strain evidence="2 3">WF1</strain>
    </source>
</reference>
<protein>
    <submittedName>
        <fullName evidence="2">Uncharacterized protein</fullName>
    </submittedName>
</protein>
<feature type="chain" id="PRO_5012957988" evidence="1">
    <location>
        <begin position="30"/>
        <end position="191"/>
    </location>
</feature>
<dbReference type="OrthoDB" id="424374at2"/>